<evidence type="ECO:0000259" key="10">
    <source>
        <dbReference type="PROSITE" id="PS50011"/>
    </source>
</evidence>
<dbReference type="OrthoDB" id="5979581at2759"/>
<dbReference type="GO" id="GO:0005524">
    <property type="term" value="F:ATP binding"/>
    <property type="evidence" value="ECO:0007669"/>
    <property type="project" value="UniProtKB-UniRule"/>
</dbReference>
<keyword evidence="5" id="KW-0418">Kinase</keyword>
<dbReference type="GO" id="GO:0000245">
    <property type="term" value="P:spliceosomal complex assembly"/>
    <property type="evidence" value="ECO:0007669"/>
    <property type="project" value="TreeGrafter"/>
</dbReference>
<evidence type="ECO:0000256" key="5">
    <source>
        <dbReference type="ARBA" id="ARBA00022777"/>
    </source>
</evidence>
<dbReference type="InterPro" id="IPR017441">
    <property type="entry name" value="Protein_kinase_ATP_BS"/>
</dbReference>
<comment type="catalytic activity">
    <reaction evidence="7">
        <text>L-threonyl-[protein] + ATP = O-phospho-L-threonyl-[protein] + ADP + H(+)</text>
        <dbReference type="Rhea" id="RHEA:46608"/>
        <dbReference type="Rhea" id="RHEA-COMP:11060"/>
        <dbReference type="Rhea" id="RHEA-COMP:11605"/>
        <dbReference type="ChEBI" id="CHEBI:15378"/>
        <dbReference type="ChEBI" id="CHEBI:30013"/>
        <dbReference type="ChEBI" id="CHEBI:30616"/>
        <dbReference type="ChEBI" id="CHEBI:61977"/>
        <dbReference type="ChEBI" id="CHEBI:456216"/>
        <dbReference type="EC" id="2.7.11.1"/>
    </reaction>
</comment>
<evidence type="ECO:0000313" key="11">
    <source>
        <dbReference type="EMBL" id="QKX62240.1"/>
    </source>
</evidence>
<feature type="domain" description="Protein kinase" evidence="10">
    <location>
        <begin position="53"/>
        <end position="335"/>
    </location>
</feature>
<evidence type="ECO:0000256" key="6">
    <source>
        <dbReference type="ARBA" id="ARBA00022840"/>
    </source>
</evidence>
<dbReference type="SMART" id="SM00220">
    <property type="entry name" value="S_TKc"/>
    <property type="match status" value="1"/>
</dbReference>
<dbReference type="AlphaFoldDB" id="A0A7H8R7A2"/>
<dbReference type="Gene3D" id="3.30.200.20">
    <property type="entry name" value="Phosphorylase Kinase, domain 1"/>
    <property type="match status" value="1"/>
</dbReference>
<evidence type="ECO:0000256" key="7">
    <source>
        <dbReference type="ARBA" id="ARBA00047899"/>
    </source>
</evidence>
<keyword evidence="3" id="KW-0808">Transferase</keyword>
<name>A0A7H8R7A2_TALRU</name>
<evidence type="ECO:0000313" key="12">
    <source>
        <dbReference type="Proteomes" id="UP000509510"/>
    </source>
</evidence>
<keyword evidence="6 9" id="KW-0067">ATP-binding</keyword>
<dbReference type="InterPro" id="IPR011009">
    <property type="entry name" value="Kinase-like_dom_sf"/>
</dbReference>
<dbReference type="SUPFAM" id="SSF56112">
    <property type="entry name" value="Protein kinase-like (PK-like)"/>
    <property type="match status" value="1"/>
</dbReference>
<reference evidence="12" key="1">
    <citation type="submission" date="2020-06" db="EMBL/GenBank/DDBJ databases">
        <title>A chromosome-scale genome assembly of Talaromyces rugulosus W13939.</title>
        <authorList>
            <person name="Wang B."/>
            <person name="Guo L."/>
            <person name="Ye K."/>
            <person name="Wang L."/>
        </authorList>
    </citation>
    <scope>NUCLEOTIDE SEQUENCE [LARGE SCALE GENOMIC DNA]</scope>
    <source>
        <strain evidence="12">W13939</strain>
    </source>
</reference>
<keyword evidence="4 9" id="KW-0547">Nucleotide-binding</keyword>
<feature type="binding site" evidence="9">
    <location>
        <position position="82"/>
    </location>
    <ligand>
        <name>ATP</name>
        <dbReference type="ChEBI" id="CHEBI:30616"/>
    </ligand>
</feature>
<proteinExistence type="predicted"/>
<dbReference type="InterPro" id="IPR000719">
    <property type="entry name" value="Prot_kinase_dom"/>
</dbReference>
<dbReference type="KEGG" id="trg:TRUGW13939_09399"/>
<dbReference type="PANTHER" id="PTHR47634">
    <property type="entry name" value="PROTEIN KINASE DOMAIN-CONTAINING PROTEIN-RELATED"/>
    <property type="match status" value="1"/>
</dbReference>
<dbReference type="GO" id="GO:0004674">
    <property type="term" value="F:protein serine/threonine kinase activity"/>
    <property type="evidence" value="ECO:0007669"/>
    <property type="project" value="UniProtKB-KW"/>
</dbReference>
<accession>A0A7H8R7A2</accession>
<dbReference type="Proteomes" id="UP000509510">
    <property type="component" value="Chromosome V"/>
</dbReference>
<dbReference type="InterPro" id="IPR051334">
    <property type="entry name" value="SRPK"/>
</dbReference>
<dbReference type="Gene3D" id="1.10.510.10">
    <property type="entry name" value="Transferase(Phosphotransferase) domain 1"/>
    <property type="match status" value="2"/>
</dbReference>
<dbReference type="RefSeq" id="XP_035348414.1">
    <property type="nucleotide sequence ID" value="XM_035492521.1"/>
</dbReference>
<evidence type="ECO:0000256" key="2">
    <source>
        <dbReference type="ARBA" id="ARBA00022527"/>
    </source>
</evidence>
<dbReference type="GeneID" id="55996882"/>
<comment type="catalytic activity">
    <reaction evidence="8">
        <text>L-seryl-[protein] + ATP = O-phospho-L-seryl-[protein] + ADP + H(+)</text>
        <dbReference type="Rhea" id="RHEA:17989"/>
        <dbReference type="Rhea" id="RHEA-COMP:9863"/>
        <dbReference type="Rhea" id="RHEA-COMP:11604"/>
        <dbReference type="ChEBI" id="CHEBI:15378"/>
        <dbReference type="ChEBI" id="CHEBI:29999"/>
        <dbReference type="ChEBI" id="CHEBI:30616"/>
        <dbReference type="ChEBI" id="CHEBI:83421"/>
        <dbReference type="ChEBI" id="CHEBI:456216"/>
        <dbReference type="EC" id="2.7.11.1"/>
    </reaction>
</comment>
<dbReference type="PROSITE" id="PS50011">
    <property type="entry name" value="PROTEIN_KINASE_DOM"/>
    <property type="match status" value="1"/>
</dbReference>
<evidence type="ECO:0000256" key="4">
    <source>
        <dbReference type="ARBA" id="ARBA00022741"/>
    </source>
</evidence>
<evidence type="ECO:0000256" key="3">
    <source>
        <dbReference type="ARBA" id="ARBA00022679"/>
    </source>
</evidence>
<dbReference type="PANTHER" id="PTHR47634:SF9">
    <property type="entry name" value="PROTEIN KINASE DOMAIN-CONTAINING PROTEIN-RELATED"/>
    <property type="match status" value="1"/>
</dbReference>
<sequence>MLESHTLEKPLSLPVSGFPTINADQLVEEEELPDYQADRFYPVRLGEVFQNRYQILAKLGYGSSSTTWLARDLGAHRYVALKVYVHTSLVHRELPFYHHIAPRIANGNSHKGQENIRRMLDSFDVVGPHGKHVILVFEPAQMSLRDMKLVFRPDGFDEDFVRGAITELLQAVDFLHSHGEVVHTDIHPGNMLLGVQDNNLLKALEEKEFSSPVPRKPISESSSRTIYLSRLMRPKEGPMLLSDFGEVRIGPGPHARDITLCGMELSRGYLECWLDGNWLSLAPIPDNRTIETLETQLENKTEFLRFLRRSLTWMPEKRATAKKLLQDPWLTGKKL</sequence>
<keyword evidence="2" id="KW-0723">Serine/threonine-protein kinase</keyword>
<evidence type="ECO:0000256" key="8">
    <source>
        <dbReference type="ARBA" id="ARBA00048679"/>
    </source>
</evidence>
<dbReference type="Pfam" id="PF00069">
    <property type="entry name" value="Pkinase"/>
    <property type="match status" value="1"/>
</dbReference>
<evidence type="ECO:0000256" key="1">
    <source>
        <dbReference type="ARBA" id="ARBA00012513"/>
    </source>
</evidence>
<protein>
    <recommendedName>
        <fullName evidence="1">non-specific serine/threonine protein kinase</fullName>
        <ecNumber evidence="1">2.7.11.1</ecNumber>
    </recommendedName>
</protein>
<keyword evidence="12" id="KW-1185">Reference proteome</keyword>
<dbReference type="EMBL" id="CP055902">
    <property type="protein sequence ID" value="QKX62240.1"/>
    <property type="molecule type" value="Genomic_DNA"/>
</dbReference>
<dbReference type="EC" id="2.7.11.1" evidence="1"/>
<dbReference type="GO" id="GO:0050684">
    <property type="term" value="P:regulation of mRNA processing"/>
    <property type="evidence" value="ECO:0007669"/>
    <property type="project" value="TreeGrafter"/>
</dbReference>
<gene>
    <name evidence="11" type="ORF">TRUGW13939_09399</name>
</gene>
<dbReference type="PROSITE" id="PS00107">
    <property type="entry name" value="PROTEIN_KINASE_ATP"/>
    <property type="match status" value="1"/>
</dbReference>
<evidence type="ECO:0000256" key="9">
    <source>
        <dbReference type="PROSITE-ProRule" id="PRU10141"/>
    </source>
</evidence>
<organism evidence="11 12">
    <name type="scientific">Talaromyces rugulosus</name>
    <name type="common">Penicillium rugulosum</name>
    <dbReference type="NCBI Taxonomy" id="121627"/>
    <lineage>
        <taxon>Eukaryota</taxon>
        <taxon>Fungi</taxon>
        <taxon>Dikarya</taxon>
        <taxon>Ascomycota</taxon>
        <taxon>Pezizomycotina</taxon>
        <taxon>Eurotiomycetes</taxon>
        <taxon>Eurotiomycetidae</taxon>
        <taxon>Eurotiales</taxon>
        <taxon>Trichocomaceae</taxon>
        <taxon>Talaromyces</taxon>
        <taxon>Talaromyces sect. Islandici</taxon>
    </lineage>
</organism>